<dbReference type="GO" id="GO:0046872">
    <property type="term" value="F:metal ion binding"/>
    <property type="evidence" value="ECO:0007669"/>
    <property type="project" value="UniProtKB-KW"/>
</dbReference>
<accession>A0A1I8NAY0</accession>
<dbReference type="GO" id="GO:0005764">
    <property type="term" value="C:lysosome"/>
    <property type="evidence" value="ECO:0007669"/>
    <property type="project" value="TreeGrafter"/>
</dbReference>
<dbReference type="STRING" id="7370.A0A1I8NAY0"/>
<keyword evidence="4 13" id="KW-0479">Metal-binding</keyword>
<comment type="similarity">
    <text evidence="2 12">Belongs to the acid sphingomyelinase family.</text>
</comment>
<evidence type="ECO:0000256" key="12">
    <source>
        <dbReference type="PIRNR" id="PIRNR000948"/>
    </source>
</evidence>
<evidence type="ECO:0000256" key="7">
    <source>
        <dbReference type="ARBA" id="ARBA00022833"/>
    </source>
</evidence>
<feature type="disulfide bond" evidence="14">
    <location>
        <begin position="237"/>
        <end position="242"/>
    </location>
</feature>
<dbReference type="Pfam" id="PF19272">
    <property type="entry name" value="ASMase_C"/>
    <property type="match status" value="1"/>
</dbReference>
<reference evidence="17" key="1">
    <citation type="submission" date="2020-05" db="UniProtKB">
        <authorList>
            <consortium name="EnsemblMetazoa"/>
        </authorList>
    </citation>
    <scope>IDENTIFICATION</scope>
    <source>
        <strain evidence="17">Aabys</strain>
    </source>
</reference>
<feature type="chain" id="PRO_5044561461" description="Sphingomyelin phosphodiesterase" evidence="15">
    <location>
        <begin position="23"/>
        <end position="640"/>
    </location>
</feature>
<feature type="binding site" evidence="13">
    <location>
        <position position="222"/>
    </location>
    <ligand>
        <name>Zn(2+)</name>
        <dbReference type="ChEBI" id="CHEBI:29105"/>
        <label>1</label>
    </ligand>
</feature>
<dbReference type="InterPro" id="IPR041805">
    <property type="entry name" value="ASMase/PPN1_MPP"/>
</dbReference>
<dbReference type="GO" id="GO:0006685">
    <property type="term" value="P:sphingomyelin catabolic process"/>
    <property type="evidence" value="ECO:0007669"/>
    <property type="project" value="UniProtKB-UniRule"/>
</dbReference>
<dbReference type="GO" id="GO:0005615">
    <property type="term" value="C:extracellular space"/>
    <property type="evidence" value="ECO:0007669"/>
    <property type="project" value="TreeGrafter"/>
</dbReference>
<feature type="disulfide bond" evidence="14">
    <location>
        <begin position="404"/>
        <end position="454"/>
    </location>
</feature>
<dbReference type="GO" id="GO:0016798">
    <property type="term" value="F:hydrolase activity, acting on glycosyl bonds"/>
    <property type="evidence" value="ECO:0007669"/>
    <property type="project" value="UniProtKB-KW"/>
</dbReference>
<keyword evidence="9" id="KW-0325">Glycoprotein</keyword>
<feature type="binding site" evidence="13">
    <location>
        <position position="446"/>
    </location>
    <ligand>
        <name>Zn(2+)</name>
        <dbReference type="ChEBI" id="CHEBI:29105"/>
        <label>2</label>
    </ligand>
</feature>
<comment type="function">
    <text evidence="12">Converts sphingomyelin to ceramide.</text>
</comment>
<dbReference type="Gene3D" id="3.60.21.10">
    <property type="match status" value="1"/>
</dbReference>
<name>A0A1I8NAY0_MUSDO</name>
<dbReference type="InterPro" id="IPR011160">
    <property type="entry name" value="Sphingomy_PDE"/>
</dbReference>
<dbReference type="GO" id="GO:0016020">
    <property type="term" value="C:membrane"/>
    <property type="evidence" value="ECO:0007669"/>
    <property type="project" value="GOC"/>
</dbReference>
<keyword evidence="6 12" id="KW-0378">Hydrolase</keyword>
<dbReference type="InterPro" id="IPR011001">
    <property type="entry name" value="Saposin-like"/>
</dbReference>
<evidence type="ECO:0000256" key="15">
    <source>
        <dbReference type="SAM" id="SignalP"/>
    </source>
</evidence>
<dbReference type="Proteomes" id="UP001652621">
    <property type="component" value="Unplaced"/>
</dbReference>
<feature type="disulfide bond" evidence="14">
    <location>
        <begin position="603"/>
        <end position="607"/>
    </location>
</feature>
<dbReference type="Pfam" id="PF00149">
    <property type="entry name" value="Metallophos"/>
    <property type="match status" value="1"/>
</dbReference>
<dbReference type="PANTHER" id="PTHR10340:SF29">
    <property type="entry name" value="SPHINGOMYELIN PHOSPHODIESTERASE"/>
    <property type="match status" value="1"/>
</dbReference>
<dbReference type="PROSITE" id="PS50015">
    <property type="entry name" value="SAP_B"/>
    <property type="match status" value="1"/>
</dbReference>
<keyword evidence="3" id="KW-0964">Secreted</keyword>
<dbReference type="EC" id="3.1.4.12" evidence="12"/>
<evidence type="ECO:0000256" key="8">
    <source>
        <dbReference type="ARBA" id="ARBA00023157"/>
    </source>
</evidence>
<evidence type="ECO:0000256" key="6">
    <source>
        <dbReference type="ARBA" id="ARBA00022801"/>
    </source>
</evidence>
<proteinExistence type="inferred from homology"/>
<dbReference type="PIRSF" id="PIRSF000948">
    <property type="entry name" value="Sphingomy_PDE"/>
    <property type="match status" value="1"/>
</dbReference>
<keyword evidence="7 13" id="KW-0862">Zinc</keyword>
<feature type="disulfide bond" evidence="14">
    <location>
        <begin position="103"/>
        <end position="172"/>
    </location>
</feature>
<evidence type="ECO:0000256" key="14">
    <source>
        <dbReference type="PIRSR" id="PIRSR000948-2"/>
    </source>
</evidence>
<feature type="binding site" evidence="13">
    <location>
        <position position="482"/>
    </location>
    <ligand>
        <name>Zn(2+)</name>
        <dbReference type="ChEBI" id="CHEBI:29105"/>
        <label>1</label>
    </ligand>
</feature>
<evidence type="ECO:0000256" key="3">
    <source>
        <dbReference type="ARBA" id="ARBA00022525"/>
    </source>
</evidence>
<keyword evidence="10 12" id="KW-0326">Glycosidase</keyword>
<dbReference type="InterPro" id="IPR008139">
    <property type="entry name" value="SaposinB_dom"/>
</dbReference>
<evidence type="ECO:0000256" key="9">
    <source>
        <dbReference type="ARBA" id="ARBA00023180"/>
    </source>
</evidence>
<organism evidence="17">
    <name type="scientific">Musca domestica</name>
    <name type="common">House fly</name>
    <dbReference type="NCBI Taxonomy" id="7370"/>
    <lineage>
        <taxon>Eukaryota</taxon>
        <taxon>Metazoa</taxon>
        <taxon>Ecdysozoa</taxon>
        <taxon>Arthropoda</taxon>
        <taxon>Hexapoda</taxon>
        <taxon>Insecta</taxon>
        <taxon>Pterygota</taxon>
        <taxon>Neoptera</taxon>
        <taxon>Endopterygota</taxon>
        <taxon>Diptera</taxon>
        <taxon>Brachycera</taxon>
        <taxon>Muscomorpha</taxon>
        <taxon>Muscoidea</taxon>
        <taxon>Muscidae</taxon>
        <taxon>Musca</taxon>
    </lineage>
</organism>
<evidence type="ECO:0000256" key="13">
    <source>
        <dbReference type="PIRSR" id="PIRSR000948-1"/>
    </source>
</evidence>
<comment type="subcellular location">
    <subcellularLocation>
        <location evidence="1">Secreted</location>
    </subcellularLocation>
</comment>
<feature type="disulfide bond" evidence="14">
    <location>
        <begin position="243"/>
        <end position="268"/>
    </location>
</feature>
<dbReference type="EnsemblMetazoa" id="MDOA013374-RA">
    <property type="protein sequence ID" value="MDOA013374-PA"/>
    <property type="gene ID" value="MDOA013374"/>
</dbReference>
<dbReference type="PANTHER" id="PTHR10340">
    <property type="entry name" value="SPHINGOMYELIN PHOSPHODIESTERASE"/>
    <property type="match status" value="1"/>
</dbReference>
<comment type="cofactor">
    <cofactor evidence="13">
        <name>Zn(2+)</name>
        <dbReference type="ChEBI" id="CHEBI:29105"/>
    </cofactor>
    <text evidence="13">Binds 2 Zn(2+) ions per subunit.</text>
</comment>
<dbReference type="KEGG" id="mde:101900732"/>
<feature type="domain" description="Saposin B-type" evidence="16">
    <location>
        <begin position="96"/>
        <end position="184"/>
    </location>
</feature>
<reference evidence="19" key="2">
    <citation type="submission" date="2025-04" db="UniProtKB">
        <authorList>
            <consortium name="RefSeq"/>
        </authorList>
    </citation>
    <scope>IDENTIFICATION</scope>
    <source>
        <strain evidence="19">Aabys</strain>
    </source>
</reference>
<evidence type="ECO:0000256" key="2">
    <source>
        <dbReference type="ARBA" id="ARBA00008234"/>
    </source>
</evidence>
<dbReference type="SUPFAM" id="SSF56300">
    <property type="entry name" value="Metallo-dependent phosphatases"/>
    <property type="match status" value="1"/>
</dbReference>
<feature type="binding site" evidence="13">
    <location>
        <position position="480"/>
    </location>
    <ligand>
        <name>Zn(2+)</name>
        <dbReference type="ChEBI" id="CHEBI:29105"/>
        <label>2</label>
    </ligand>
</feature>
<feature type="binding site" evidence="13">
    <location>
        <position position="224"/>
    </location>
    <ligand>
        <name>Zn(2+)</name>
        <dbReference type="ChEBI" id="CHEBI:29105"/>
        <label>1</label>
    </ligand>
</feature>
<keyword evidence="18" id="KW-1185">Reference proteome</keyword>
<comment type="catalytic activity">
    <reaction evidence="11">
        <text>a sphingomyelin + H2O = phosphocholine + an N-acylsphing-4-enine + H(+)</text>
        <dbReference type="Rhea" id="RHEA:19253"/>
        <dbReference type="ChEBI" id="CHEBI:15377"/>
        <dbReference type="ChEBI" id="CHEBI:15378"/>
        <dbReference type="ChEBI" id="CHEBI:17636"/>
        <dbReference type="ChEBI" id="CHEBI:52639"/>
        <dbReference type="ChEBI" id="CHEBI:295975"/>
        <dbReference type="EC" id="3.1.4.12"/>
    </reaction>
    <physiologicalReaction direction="left-to-right" evidence="11">
        <dbReference type="Rhea" id="RHEA:19254"/>
    </physiologicalReaction>
</comment>
<sequence length="640" mass="73751">MKIVSSLILIFGLSFFGRVVVASNFIEVARNSNASDEELSTASEDLAQKYAEEYLRFVETGKESKDLIDLTAQLRETQGKECLFRNLPQQLDEAQEFFTCTTCRIAVHIIVWVLRTAVSNEQAAELAKKAFIYFCSSVQIQTAPVCEGLFNLNWPILYFILMNSNISPKTICGFLPIQFCRFEQPGFNWILNIDNSKWPLLAPKADVPRKTPFDLNILHLTDIHNDPEYMAGSWADCKEPMCCRASSTVAGKESNQSRAGYWGDYRNCDVPLYMVENALEHIRSENGRIDYIYYTGDIMPHNIWSTTRDGNLELISQIYGLLERRFPGIPVYPCVGNHEMHPVNTFGHENVPSEFHPFWLYEHLWSTWQRWLPADTKETIIKGGYYTVSPRPGFRIISLNNIDCYLLNWWIYYDGGNHTSIPQLNWLHDTLLKAEEAGEFVHILMHIPSGDSQCWTVWAREYNRVVERFSHTIGGIFNGHTHHDEFEVHYSSKGYPMAISWNGGSLTAYTMKNPNYRIYEVEPKTYQVVDHSTWIFNLTEANAYGDQRSPQWFREYQFSEFTENLSPAGIDALLDKMATNPEILRQYWKYKTLSSDPLLDMGCNNTCLLNTICNLATSVYNQKERCKELQAKLKTALSSE</sequence>
<feature type="binding site" evidence="13">
    <location>
        <position position="297"/>
    </location>
    <ligand>
        <name>Zn(2+)</name>
        <dbReference type="ChEBI" id="CHEBI:29105"/>
        <label>1</label>
    </ligand>
</feature>
<dbReference type="SUPFAM" id="SSF47862">
    <property type="entry name" value="Saposin"/>
    <property type="match status" value="1"/>
</dbReference>
<dbReference type="InterPro" id="IPR045473">
    <property type="entry name" value="ASM_C"/>
</dbReference>
<evidence type="ECO:0000256" key="4">
    <source>
        <dbReference type="ARBA" id="ARBA00022723"/>
    </source>
</evidence>
<evidence type="ECO:0000256" key="1">
    <source>
        <dbReference type="ARBA" id="ARBA00004613"/>
    </source>
</evidence>
<dbReference type="InterPro" id="IPR004843">
    <property type="entry name" value="Calcineurin-like_PHP"/>
</dbReference>
<protein>
    <recommendedName>
        <fullName evidence="12">Sphingomyelin phosphodiesterase</fullName>
        <ecNumber evidence="12">3.1.4.12</ecNumber>
    </recommendedName>
</protein>
<dbReference type="OrthoDB" id="282973at2759"/>
<feature type="binding site" evidence="13">
    <location>
        <position position="297"/>
    </location>
    <ligand>
        <name>Zn(2+)</name>
        <dbReference type="ChEBI" id="CHEBI:29105"/>
        <label>2</label>
    </ligand>
</feature>
<dbReference type="InterPro" id="IPR029052">
    <property type="entry name" value="Metallo-depent_PP-like"/>
</dbReference>
<evidence type="ECO:0000256" key="11">
    <source>
        <dbReference type="ARBA" id="ARBA00047268"/>
    </source>
</evidence>
<keyword evidence="8 14" id="KW-1015">Disulfide bond</keyword>
<dbReference type="CDD" id="cd00842">
    <property type="entry name" value="MPP_ASMase"/>
    <property type="match status" value="1"/>
</dbReference>
<feature type="disulfide bond" evidence="14">
    <location>
        <begin position="100"/>
        <end position="180"/>
    </location>
</feature>
<dbReference type="GeneID" id="101900732"/>
<dbReference type="RefSeq" id="XP_005183847.1">
    <property type="nucleotide sequence ID" value="XM_005183790.1"/>
</dbReference>
<evidence type="ECO:0000313" key="19">
    <source>
        <dbReference type="RefSeq" id="XP_005183847.1"/>
    </source>
</evidence>
<keyword evidence="5 15" id="KW-0732">Signal</keyword>
<dbReference type="VEuPathDB" id="VectorBase:MDOA013374"/>
<gene>
    <name evidence="17" type="primary">101900732</name>
    <name evidence="19" type="synonym">LOC101900732</name>
</gene>
<dbReference type="GO" id="GO:0046513">
    <property type="term" value="P:ceramide biosynthetic process"/>
    <property type="evidence" value="ECO:0007669"/>
    <property type="project" value="TreeGrafter"/>
</dbReference>
<feature type="disulfide bond" evidence="14">
    <location>
        <begin position="135"/>
        <end position="146"/>
    </location>
</feature>
<feature type="binding site" evidence="13">
    <location>
        <position position="337"/>
    </location>
    <ligand>
        <name>Zn(2+)</name>
        <dbReference type="ChEBI" id="CHEBI:29105"/>
        <label>2</label>
    </ligand>
</feature>
<dbReference type="eggNOG" id="KOG3770">
    <property type="taxonomic scope" value="Eukaryota"/>
</dbReference>
<dbReference type="AlphaFoldDB" id="A0A1I8NAY0"/>
<dbReference type="GO" id="GO:0061750">
    <property type="term" value="F:acid sphingomyelin phosphodiesterase activity"/>
    <property type="evidence" value="ECO:0007669"/>
    <property type="project" value="TreeGrafter"/>
</dbReference>
<evidence type="ECO:0000259" key="16">
    <source>
        <dbReference type="PROSITE" id="PS50015"/>
    </source>
</evidence>
<evidence type="ECO:0000313" key="18">
    <source>
        <dbReference type="Proteomes" id="UP001652621"/>
    </source>
</evidence>
<evidence type="ECO:0000313" key="17">
    <source>
        <dbReference type="EnsemblMetazoa" id="MDOA013374-PA"/>
    </source>
</evidence>
<evidence type="ECO:0000256" key="10">
    <source>
        <dbReference type="ARBA" id="ARBA00023295"/>
    </source>
</evidence>
<dbReference type="VEuPathDB" id="VectorBase:MDOMA2_016630"/>
<feature type="signal peptide" evidence="15">
    <location>
        <begin position="1"/>
        <end position="22"/>
    </location>
</feature>
<evidence type="ECO:0000256" key="5">
    <source>
        <dbReference type="ARBA" id="ARBA00022729"/>
    </source>
</evidence>